<dbReference type="NCBIfam" id="NF038221">
    <property type="entry name" value="IcmJ_DotN_IVB"/>
    <property type="match status" value="1"/>
</dbReference>
<sequence length="212" mass="23840">MMALRNIQLSASDSNWRLFMVRKADTAFLAFQAKVHERDNYTCQYCGFRAKRYMEIVNLDGNYRNNRLTNLATACGFCSQCFFLDAVGKGESGGGTLIYLPEMTQGELNALCHVLFTSIATESSSATEARNIYRSFKLRSQIIEQQLGEGLSHPALLGQLLVDTKTEKMSLLKDALETKLRLLPDLARFSVQVEAWARDGLEELGSVYNTRD</sequence>
<dbReference type="EMBL" id="CP000733">
    <property type="protein sequence ID" value="ABS78475.2"/>
    <property type="molecule type" value="Genomic_DNA"/>
</dbReference>
<name>A9KDM4_COXBN</name>
<gene>
    <name evidence="1" type="primary">icmJ</name>
    <name evidence="1" type="ordered locus">CBUD_0375</name>
</gene>
<protein>
    <submittedName>
        <fullName evidence="1">IcmJ</fullName>
    </submittedName>
</protein>
<evidence type="ECO:0000313" key="1">
    <source>
        <dbReference type="EMBL" id="ABS78475.2"/>
    </source>
</evidence>
<dbReference type="HOGENOM" id="CLU_096064_0_0_6"/>
<dbReference type="AlphaFoldDB" id="A9KDM4"/>
<dbReference type="RefSeq" id="WP_010958331.1">
    <property type="nucleotide sequence ID" value="NC_009727.1"/>
</dbReference>
<accession>A9KDM4</accession>
<dbReference type="Proteomes" id="UP000008555">
    <property type="component" value="Chromosome"/>
</dbReference>
<evidence type="ECO:0000313" key="2">
    <source>
        <dbReference type="Proteomes" id="UP000008555"/>
    </source>
</evidence>
<dbReference type="KEGG" id="cbd:CBUD_0375"/>
<organism evidence="1 2">
    <name type="scientific">Coxiella burnetii (strain Dugway 5J108-111)</name>
    <dbReference type="NCBI Taxonomy" id="434922"/>
    <lineage>
        <taxon>Bacteria</taxon>
        <taxon>Pseudomonadati</taxon>
        <taxon>Pseudomonadota</taxon>
        <taxon>Gammaproteobacteria</taxon>
        <taxon>Legionellales</taxon>
        <taxon>Coxiellaceae</taxon>
        <taxon>Coxiella</taxon>
    </lineage>
</organism>
<dbReference type="InterPro" id="IPR053558">
    <property type="entry name" value="T4SS_Dot/Icm_subcomplex"/>
</dbReference>
<reference evidence="1 2" key="1">
    <citation type="journal article" date="2009" name="Infect. Immun.">
        <title>Comparative genomics reveal extensive transposon-mediated genomic plasticity and diversity among potential effector proteins within the genus Coxiella.</title>
        <authorList>
            <person name="Beare P.A."/>
            <person name="Unsworth N."/>
            <person name="Andoh M."/>
            <person name="Voth D.E."/>
            <person name="Omsland A."/>
            <person name="Gilk S.D."/>
            <person name="Williams K.P."/>
            <person name="Sobral B.W."/>
            <person name="Kupko J.J.III."/>
            <person name="Porcella S.F."/>
            <person name="Samuel J.E."/>
            <person name="Heinzen R.A."/>
        </authorList>
    </citation>
    <scope>NUCLEOTIDE SEQUENCE [LARGE SCALE GENOMIC DNA]</scope>
    <source>
        <strain evidence="1 2">Dugway 5J108-111</strain>
    </source>
</reference>
<proteinExistence type="predicted"/>